<protein>
    <submittedName>
        <fullName evidence="2">TATA box-binding protein-associated factor RNA polymerase I subunit A isoform X1</fullName>
    </submittedName>
</protein>
<proteinExistence type="predicted"/>
<reference evidence="2" key="1">
    <citation type="submission" date="2025-08" db="UniProtKB">
        <authorList>
            <consortium name="RefSeq"/>
        </authorList>
    </citation>
    <scope>IDENTIFICATION</scope>
    <source>
        <strain evidence="2">Tuebingen</strain>
        <tissue evidence="2">Fibroblasts and whole tissue</tissue>
    </source>
</reference>
<name>A0AC58I499_DANRE</name>
<organism evidence="1 2">
    <name type="scientific">Danio rerio</name>
    <name type="common">Zebrafish</name>
    <name type="synonym">Brachydanio rerio</name>
    <dbReference type="NCBI Taxonomy" id="7955"/>
    <lineage>
        <taxon>Eukaryota</taxon>
        <taxon>Metazoa</taxon>
        <taxon>Chordata</taxon>
        <taxon>Craniata</taxon>
        <taxon>Vertebrata</taxon>
        <taxon>Euteleostomi</taxon>
        <taxon>Actinopterygii</taxon>
        <taxon>Neopterygii</taxon>
        <taxon>Teleostei</taxon>
        <taxon>Ostariophysi</taxon>
        <taxon>Cypriniformes</taxon>
        <taxon>Danionidae</taxon>
        <taxon>Danioninae</taxon>
        <taxon>Danio</taxon>
    </lineage>
</organism>
<dbReference type="Proteomes" id="UP000000437">
    <property type="component" value="Chromosome 20"/>
</dbReference>
<dbReference type="RefSeq" id="XP_073789061.1">
    <property type="nucleotide sequence ID" value="XM_073932960.1"/>
</dbReference>
<accession>A0AC58I499</accession>
<gene>
    <name evidence="2" type="primary">taf1a</name>
    <name evidence="2" type="synonym">si:ch211-180b22.3</name>
    <name evidence="2" type="synonym">zgc:136232</name>
</gene>
<evidence type="ECO:0000313" key="1">
    <source>
        <dbReference type="Proteomes" id="UP000000437"/>
    </source>
</evidence>
<keyword evidence="1" id="KW-1185">Reference proteome</keyword>
<evidence type="ECO:0000313" key="2">
    <source>
        <dbReference type="RefSeq" id="XP_073789061.1"/>
    </source>
</evidence>
<sequence length="469" mass="55564">MDDIEAELNIAETHADFTQDESEHRQRLKRPVQLHCQVKDRGFFTGIYFLKCNRKCLELLREAMLHHRWQEAVGYFSSYIQTLEAKTYNSYQSVVAEAKEKEMIEEQAEQVQSDVQCQILWRLGTEILHHLPNTSNEDFNALYEQLKNVGVLNFSKISLEHCYHLLLNGQMDEAKRQLSIAESWRYGRVSRSQSLSKTLITAYCGLLDYLIWNEKKSSVSENEELSSNHEMHSYFRQASVTLKDIISLPGIWDPFVLSYVNMLEFYKQEESALQALENYAYNKEFPSNPNAHVYLYQFLKRHDAPREKLISTLRILHSLVPSHELMLELCNLLLDTLERSDTEEALAVCMDLLEFSSWKTDIRAWDCLLTCLKKIRKKKWQEIIQKEWKVRRSLWVPLHFRDFLSLKDWMDNHKLMMIIKKDCLRIINENMREYCRVAAIAEKEVLLQIRMKRKKKQHKIQTAITELTN</sequence>